<proteinExistence type="inferred from homology"/>
<dbReference type="GO" id="GO:0016887">
    <property type="term" value="F:ATP hydrolysis activity"/>
    <property type="evidence" value="ECO:0007669"/>
    <property type="project" value="InterPro"/>
</dbReference>
<dbReference type="Gene3D" id="3.40.50.300">
    <property type="entry name" value="P-loop containing nucleotide triphosphate hydrolases"/>
    <property type="match status" value="1"/>
</dbReference>
<evidence type="ECO:0000259" key="5">
    <source>
        <dbReference type="Pfam" id="PF07726"/>
    </source>
</evidence>
<evidence type="ECO:0000259" key="6">
    <source>
        <dbReference type="Pfam" id="PF17863"/>
    </source>
</evidence>
<dbReference type="InterPro" id="IPR050764">
    <property type="entry name" value="CbbQ/NirQ/NorQ/GpvN"/>
</dbReference>
<accession>A0A9D2SDD5</accession>
<feature type="domain" description="ATPase AAA-3" evidence="5">
    <location>
        <begin position="65"/>
        <end position="195"/>
    </location>
</feature>
<sequence length="342" mass="37663">MILALRPAGEYTGDNSTGKREQSAKQEDETVKDAIKAILENTEKVIIGKERVTKLMLTAMLADGHVLLEDVPGTGKTRLARALAASLGLAFGRVQFTPDMLPSDITGLHVYNRQSNEFELKKGPVFTNVLLADEINRATPRTQAGLLECMEEGQVTIDGKTSRLEPPFFVVATENPVETAGTFPLPEAQLDRFLMKVEMGMPGREEELRILDTYRAGDPLQGLQPVLDRDALMKLKEEAAGVYVHPVVAGYMVDLVQATRSSRKTVMGISPRGTLALQRSAKAWACIHDRTWLIPDDVKAVAPAVLAHRLVLSYGQNRYEEAVRVTEEILDSVPAPTENFEK</sequence>
<dbReference type="Pfam" id="PF07726">
    <property type="entry name" value="AAA_3"/>
    <property type="match status" value="1"/>
</dbReference>
<dbReference type="Gene3D" id="1.10.8.80">
    <property type="entry name" value="Magnesium chelatase subunit I, C-Terminal domain"/>
    <property type="match status" value="1"/>
</dbReference>
<keyword evidence="1" id="KW-0547">Nucleotide-binding</keyword>
<dbReference type="Proteomes" id="UP000886883">
    <property type="component" value="Unassembled WGS sequence"/>
</dbReference>
<dbReference type="FunFam" id="3.40.50.300:FF:000640">
    <property type="entry name" value="MoxR family ATPase"/>
    <property type="match status" value="1"/>
</dbReference>
<dbReference type="Pfam" id="PF17863">
    <property type="entry name" value="AAA_lid_2"/>
    <property type="match status" value="1"/>
</dbReference>
<comment type="similarity">
    <text evidence="3">Belongs to the MoxR family.</text>
</comment>
<feature type="domain" description="ChlI/MoxR AAA lid" evidence="6">
    <location>
        <begin position="257"/>
        <end position="321"/>
    </location>
</feature>
<feature type="region of interest" description="Disordered" evidence="4">
    <location>
        <begin position="1"/>
        <end position="28"/>
    </location>
</feature>
<evidence type="ECO:0000256" key="1">
    <source>
        <dbReference type="ARBA" id="ARBA00022741"/>
    </source>
</evidence>
<feature type="compositionally biased region" description="Basic and acidic residues" evidence="4">
    <location>
        <begin position="17"/>
        <end position="28"/>
    </location>
</feature>
<gene>
    <name evidence="7" type="ORF">H9763_05270</name>
</gene>
<evidence type="ECO:0000313" key="7">
    <source>
        <dbReference type="EMBL" id="HJB90863.1"/>
    </source>
</evidence>
<protein>
    <submittedName>
        <fullName evidence="7">MoxR family ATPase</fullName>
    </submittedName>
</protein>
<dbReference type="PIRSF" id="PIRSF002849">
    <property type="entry name" value="AAA_ATPase_chaperone_MoxR_prd"/>
    <property type="match status" value="1"/>
</dbReference>
<dbReference type="PANTHER" id="PTHR42759:SF5">
    <property type="entry name" value="METHANOL DEHYDROGENASE REGULATOR"/>
    <property type="match status" value="1"/>
</dbReference>
<evidence type="ECO:0000256" key="2">
    <source>
        <dbReference type="ARBA" id="ARBA00022840"/>
    </source>
</evidence>
<comment type="caution">
    <text evidence="7">The sequence shown here is derived from an EMBL/GenBank/DDBJ whole genome shotgun (WGS) entry which is preliminary data.</text>
</comment>
<dbReference type="AlphaFoldDB" id="A0A9D2SDD5"/>
<reference evidence="7" key="1">
    <citation type="journal article" date="2021" name="PeerJ">
        <title>Extensive microbial diversity within the chicken gut microbiome revealed by metagenomics and culture.</title>
        <authorList>
            <person name="Gilroy R."/>
            <person name="Ravi A."/>
            <person name="Getino M."/>
            <person name="Pursley I."/>
            <person name="Horton D.L."/>
            <person name="Alikhan N.F."/>
            <person name="Baker D."/>
            <person name="Gharbi K."/>
            <person name="Hall N."/>
            <person name="Watson M."/>
            <person name="Adriaenssens E.M."/>
            <person name="Foster-Nyarko E."/>
            <person name="Jarju S."/>
            <person name="Secka A."/>
            <person name="Antonio M."/>
            <person name="Oren A."/>
            <person name="Chaudhuri R.R."/>
            <person name="La Ragione R."/>
            <person name="Hildebrand F."/>
            <person name="Pallen M.J."/>
        </authorList>
    </citation>
    <scope>NUCLEOTIDE SEQUENCE</scope>
    <source>
        <strain evidence="7">USAMLcec3-2134</strain>
    </source>
</reference>
<evidence type="ECO:0000313" key="8">
    <source>
        <dbReference type="Proteomes" id="UP000886883"/>
    </source>
</evidence>
<name>A0A9D2SDD5_9FIRM</name>
<keyword evidence="2" id="KW-0067">ATP-binding</keyword>
<organism evidence="7 8">
    <name type="scientific">Candidatus Eisenbergiella merdigallinarum</name>
    <dbReference type="NCBI Taxonomy" id="2838552"/>
    <lineage>
        <taxon>Bacteria</taxon>
        <taxon>Bacillati</taxon>
        <taxon>Bacillota</taxon>
        <taxon>Clostridia</taxon>
        <taxon>Lachnospirales</taxon>
        <taxon>Lachnospiraceae</taxon>
        <taxon>Eisenbergiella</taxon>
    </lineage>
</organism>
<evidence type="ECO:0000256" key="3">
    <source>
        <dbReference type="ARBA" id="ARBA00061607"/>
    </source>
</evidence>
<dbReference type="GO" id="GO:0005524">
    <property type="term" value="F:ATP binding"/>
    <property type="evidence" value="ECO:0007669"/>
    <property type="project" value="UniProtKB-KW"/>
</dbReference>
<dbReference type="InterPro" id="IPR041628">
    <property type="entry name" value="ChlI/MoxR_AAA_lid"/>
</dbReference>
<dbReference type="InterPro" id="IPR027417">
    <property type="entry name" value="P-loop_NTPase"/>
</dbReference>
<dbReference type="CDD" id="cd00009">
    <property type="entry name" value="AAA"/>
    <property type="match status" value="1"/>
</dbReference>
<dbReference type="PANTHER" id="PTHR42759">
    <property type="entry name" value="MOXR FAMILY PROTEIN"/>
    <property type="match status" value="1"/>
</dbReference>
<reference evidence="7" key="2">
    <citation type="submission" date="2021-04" db="EMBL/GenBank/DDBJ databases">
        <authorList>
            <person name="Gilroy R."/>
        </authorList>
    </citation>
    <scope>NUCLEOTIDE SEQUENCE</scope>
    <source>
        <strain evidence="7">USAMLcec3-2134</strain>
    </source>
</reference>
<evidence type="ECO:0000256" key="4">
    <source>
        <dbReference type="SAM" id="MobiDB-lite"/>
    </source>
</evidence>
<dbReference type="InterPro" id="IPR011703">
    <property type="entry name" value="ATPase_AAA-3"/>
</dbReference>
<dbReference type="SUPFAM" id="SSF52540">
    <property type="entry name" value="P-loop containing nucleoside triphosphate hydrolases"/>
    <property type="match status" value="1"/>
</dbReference>
<dbReference type="EMBL" id="DWXE01000017">
    <property type="protein sequence ID" value="HJB90863.1"/>
    <property type="molecule type" value="Genomic_DNA"/>
</dbReference>